<comment type="caution">
    <text evidence="2">The sequence shown here is derived from an EMBL/GenBank/DDBJ whole genome shotgun (WGS) entry which is preliminary data.</text>
</comment>
<accession>A0A830HT13</accession>
<dbReference type="Pfam" id="PF01266">
    <property type="entry name" value="DAO"/>
    <property type="match status" value="1"/>
</dbReference>
<dbReference type="EMBL" id="BNJQ01000028">
    <property type="protein sequence ID" value="GHP10118.1"/>
    <property type="molecule type" value="Genomic_DNA"/>
</dbReference>
<dbReference type="PANTHER" id="PTHR32098">
    <property type="entry name" value="LYCOPENE BETA/EPSILON CYCLASE PROTEIN"/>
    <property type="match status" value="1"/>
</dbReference>
<keyword evidence="3" id="KW-1185">Reference proteome</keyword>
<name>A0A830HT13_9CHLO</name>
<dbReference type="Gene3D" id="3.50.50.60">
    <property type="entry name" value="FAD/NAD(P)-binding domain"/>
    <property type="match status" value="1"/>
</dbReference>
<feature type="domain" description="FAD dependent oxidoreductase" evidence="1">
    <location>
        <begin position="211"/>
        <end position="340"/>
    </location>
</feature>
<proteinExistence type="predicted"/>
<protein>
    <recommendedName>
        <fullName evidence="1">FAD dependent oxidoreductase domain-containing protein</fullName>
    </recommendedName>
</protein>
<evidence type="ECO:0000313" key="2">
    <source>
        <dbReference type="EMBL" id="GHP10118.1"/>
    </source>
</evidence>
<dbReference type="PANTHER" id="PTHR32098:SF5">
    <property type="entry name" value="LYCOPENE BETA_EPSILON CYCLASE PROTEIN"/>
    <property type="match status" value="1"/>
</dbReference>
<dbReference type="InterPro" id="IPR036188">
    <property type="entry name" value="FAD/NAD-bd_sf"/>
</dbReference>
<dbReference type="SUPFAM" id="SSF51905">
    <property type="entry name" value="FAD/NAD(P)-binding domain"/>
    <property type="match status" value="1"/>
</dbReference>
<dbReference type="Proteomes" id="UP000660262">
    <property type="component" value="Unassembled WGS sequence"/>
</dbReference>
<organism evidence="2 3">
    <name type="scientific">Pycnococcus provasolii</name>
    <dbReference type="NCBI Taxonomy" id="41880"/>
    <lineage>
        <taxon>Eukaryota</taxon>
        <taxon>Viridiplantae</taxon>
        <taxon>Chlorophyta</taxon>
        <taxon>Pseudoscourfieldiophyceae</taxon>
        <taxon>Pseudoscourfieldiales</taxon>
        <taxon>Pycnococcaceae</taxon>
        <taxon>Pycnococcus</taxon>
    </lineage>
</organism>
<reference evidence="2" key="1">
    <citation type="submission" date="2020-10" db="EMBL/GenBank/DDBJ databases">
        <title>Unveiling of a novel bifunctional photoreceptor, Dualchrome1, isolated from a cosmopolitan green alga.</title>
        <authorList>
            <person name="Suzuki S."/>
            <person name="Kawachi M."/>
        </authorList>
    </citation>
    <scope>NUCLEOTIDE SEQUENCE</scope>
    <source>
        <strain evidence="2">NIES 2893</strain>
    </source>
</reference>
<gene>
    <name evidence="2" type="ORF">PPROV_000885100</name>
</gene>
<sequence length="635" mass="69616">MVTASTTGRRANAPGKVRRRRRCLLLRVHLARGPWACSSQALPLLLSKQPDVVKHINAQDAFWNATKTVRRRAMENKCDRKRTNERARKSNVLVQHDTTLGARGGGDDEDDECDVLIIGGVLGAFVAHAVVTAVPTARVAVVERNESIVGRDQEWNASLDTLTKFLNALGPVHGYDDAITLRDNVTTSRWKCSRAFVEGMSEPLAVTGVMDCGVSPRRLIDAVRDSLVRHGVRIHTGTEATHVHSHRDAAVVQCRAYRRGREKDSGGGGGGGGNHGNIPTQVRARLVVDCTGHFSRFAEESRRLRSKRQPLLHRPPLASEPRGHVVVVGGCLEAPSWPQGNDVADLLACFDTVSQDDIRFGQPLWEAFPADLDVSGTTMPRRTVYMFAYIDDHPDRPSLAEYAGRFVDGLSRYQGVDGHGEEVGVVRFLAGALPCYSDIEGPHVLSEARRVLHVGDASAAHSPLSFGGFGAMIRTLPMLRPRLARLLESDRLDAGSLRRAAGGEYDPALSSSWLFNRSMSLRVGTSAARTGDCVLRTLRLTFTSLKLLQRFGIRKPADFFLADEMRPIPLMQLLLVMGVRQPLLAYSAAARAGMLVFVRWYVHYVCLCAVSVVRLISFTTSEARRDTGGLKSVVA</sequence>
<evidence type="ECO:0000313" key="3">
    <source>
        <dbReference type="Proteomes" id="UP000660262"/>
    </source>
</evidence>
<dbReference type="AlphaFoldDB" id="A0A830HT13"/>
<evidence type="ECO:0000259" key="1">
    <source>
        <dbReference type="Pfam" id="PF01266"/>
    </source>
</evidence>
<dbReference type="InterPro" id="IPR006076">
    <property type="entry name" value="FAD-dep_OxRdtase"/>
</dbReference>